<evidence type="ECO:0000256" key="2">
    <source>
        <dbReference type="ARBA" id="ARBA00005005"/>
    </source>
</evidence>
<evidence type="ECO:0000256" key="3">
    <source>
        <dbReference type="ARBA" id="ARBA00022832"/>
    </source>
</evidence>
<evidence type="ECO:0000256" key="11">
    <source>
        <dbReference type="ARBA" id="ARBA00023268"/>
    </source>
</evidence>
<dbReference type="FunFam" id="1.10.1040.50:FF:000006">
    <property type="entry name" value="Peroxisomal bifunctional enzyme"/>
    <property type="match status" value="1"/>
</dbReference>
<dbReference type="Pfam" id="PF00378">
    <property type="entry name" value="ECH_1"/>
    <property type="match status" value="1"/>
</dbReference>
<evidence type="ECO:0000259" key="13">
    <source>
        <dbReference type="Pfam" id="PF00725"/>
    </source>
</evidence>
<keyword evidence="6" id="KW-0520">NAD</keyword>
<evidence type="ECO:0000256" key="10">
    <source>
        <dbReference type="ARBA" id="ARBA00023239"/>
    </source>
</evidence>
<evidence type="ECO:0000256" key="7">
    <source>
        <dbReference type="ARBA" id="ARBA00023098"/>
    </source>
</evidence>
<dbReference type="SUPFAM" id="SSF51735">
    <property type="entry name" value="NAD(P)-binding Rossmann-fold domains"/>
    <property type="match status" value="1"/>
</dbReference>
<keyword evidence="8" id="KW-0576">Peroxisome</keyword>
<dbReference type="Pfam" id="PF02737">
    <property type="entry name" value="3HCDH_N"/>
    <property type="match status" value="1"/>
</dbReference>
<keyword evidence="3" id="KW-0276">Fatty acid metabolism</keyword>
<evidence type="ECO:0000256" key="4">
    <source>
        <dbReference type="ARBA" id="ARBA00022963"/>
    </source>
</evidence>
<keyword evidence="16" id="KW-1185">Reference proteome</keyword>
<dbReference type="Proteomes" id="UP000272193">
    <property type="component" value="Unassembled WGS sequence"/>
</dbReference>
<sequence length="703" mass="76451">MTAEYKVHGGVAVLTLNNPPVNGLGYETRRALIEGLERAQADASVKAIVITGAGRAFSGGADIREFGTPKALQEPNLLTVIRAVEGAEKPVIAAIHSVCMGGGLELALGCHYRIAAPGCSVALPEVKLGLIPGAGGTQRLPRAIGVEPALNMIVSGEAVPSERLAQIPGQKLFDRMAASVDSLGEEALAFALEVAGRHAQGEPLPRVRDVRLKVPLGEAYFQFARNMVKGMAKGFPAPVKCVDAVQAATTKAFEEGLRAERDIFIDLMWTPESRALRHLFQAERAVSKIPDVPAEIPLREIKSVAVIGAGTMGGGISMNFLNAGIPVKILEMKQEALDRGVATIRKNYESQIKKGKLKQDKYEQRMALLSTTLDYADLRDADLVIEAVFEDLGVKEAVFRKLDETMKPGAILASNTSTLDLNKIAAFTRRPEDVVGLHFFSPANVMKLLEVVRGEKTAKDVLATVMALAKKIKKVAVVSGVCDGFIGNRMIEQYSRQAGFLLDEGCTPAQVDRAIEKFGFAMGPFRMGDLAGNDIGWAIRKRRYVEKPGLKYSKTADLLCERGRFGQKTGAGWYDYAPGKRDPIESAEVIAMIEEHRKTLGITPRKISDEEIVERLVFALVNEGAHIIEEGIALRASDIDIVYIYGYGFPVQRGGPMFYADEVGLYNVVQIMKRLAKNPYDDAEFWKPAPLLARLASEGKTFN</sequence>
<dbReference type="InterPro" id="IPR001753">
    <property type="entry name" value="Enoyl-CoA_hydra/iso"/>
</dbReference>
<keyword evidence="4" id="KW-0442">Lipid degradation</keyword>
<gene>
    <name evidence="15" type="ORF">EDC62_1220</name>
</gene>
<dbReference type="Pfam" id="PF00725">
    <property type="entry name" value="3HCDH"/>
    <property type="match status" value="2"/>
</dbReference>
<dbReference type="RefSeq" id="WP_124221611.1">
    <property type="nucleotide sequence ID" value="NZ_RKQL01000002.1"/>
</dbReference>
<dbReference type="UniPathway" id="UPA00659"/>
<keyword evidence="9" id="KW-0413">Isomerase</keyword>
<dbReference type="EMBL" id="RKQL01000002">
    <property type="protein sequence ID" value="RPE70733.1"/>
    <property type="molecule type" value="Genomic_DNA"/>
</dbReference>
<feature type="domain" description="3-hydroxyacyl-CoA dehydrogenase C-terminal" evidence="13">
    <location>
        <begin position="484"/>
        <end position="576"/>
    </location>
</feature>
<comment type="subcellular location">
    <subcellularLocation>
        <location evidence="1">Peroxisome</location>
    </subcellularLocation>
</comment>
<dbReference type="GO" id="GO:0004300">
    <property type="term" value="F:enoyl-CoA hydratase activity"/>
    <property type="evidence" value="ECO:0007669"/>
    <property type="project" value="UniProtKB-ARBA"/>
</dbReference>
<comment type="catalytic activity">
    <reaction evidence="12">
        <text>a (3S)-3-hydroxyacyl-CoA + NAD(+) = a 3-oxoacyl-CoA + NADH + H(+)</text>
        <dbReference type="Rhea" id="RHEA:22432"/>
        <dbReference type="ChEBI" id="CHEBI:15378"/>
        <dbReference type="ChEBI" id="CHEBI:57318"/>
        <dbReference type="ChEBI" id="CHEBI:57540"/>
        <dbReference type="ChEBI" id="CHEBI:57945"/>
        <dbReference type="ChEBI" id="CHEBI:90726"/>
        <dbReference type="EC" id="1.1.1.35"/>
    </reaction>
</comment>
<dbReference type="Gene3D" id="3.40.50.720">
    <property type="entry name" value="NAD(P)-binding Rossmann-like Domain"/>
    <property type="match status" value="1"/>
</dbReference>
<dbReference type="GO" id="GO:0006635">
    <property type="term" value="P:fatty acid beta-oxidation"/>
    <property type="evidence" value="ECO:0007669"/>
    <property type="project" value="UniProtKB-UniPathway"/>
</dbReference>
<dbReference type="Gene3D" id="3.90.226.10">
    <property type="entry name" value="2-enoyl-CoA Hydratase, Chain A, domain 1"/>
    <property type="match status" value="1"/>
</dbReference>
<evidence type="ECO:0000256" key="12">
    <source>
        <dbReference type="ARBA" id="ARBA00049556"/>
    </source>
</evidence>
<dbReference type="AlphaFoldDB" id="A0A3N4UJV3"/>
<evidence type="ECO:0000256" key="1">
    <source>
        <dbReference type="ARBA" id="ARBA00004275"/>
    </source>
</evidence>
<evidence type="ECO:0000256" key="8">
    <source>
        <dbReference type="ARBA" id="ARBA00023140"/>
    </source>
</evidence>
<keyword evidence="11" id="KW-0511">Multifunctional enzyme</keyword>
<dbReference type="InterPro" id="IPR006176">
    <property type="entry name" value="3-OHacyl-CoA_DH_NAD-bd"/>
</dbReference>
<comment type="pathway">
    <text evidence="2">Lipid metabolism; fatty acid beta-oxidation.</text>
</comment>
<keyword evidence="7" id="KW-0443">Lipid metabolism</keyword>
<feature type="domain" description="3-hydroxyacyl-CoA dehydrogenase NAD binding" evidence="14">
    <location>
        <begin position="303"/>
        <end position="479"/>
    </location>
</feature>
<evidence type="ECO:0000256" key="9">
    <source>
        <dbReference type="ARBA" id="ARBA00023235"/>
    </source>
</evidence>
<dbReference type="GO" id="GO:0070403">
    <property type="term" value="F:NAD+ binding"/>
    <property type="evidence" value="ECO:0007669"/>
    <property type="project" value="InterPro"/>
</dbReference>
<proteinExistence type="predicted"/>
<dbReference type="InterPro" id="IPR006108">
    <property type="entry name" value="3HC_DH_C"/>
</dbReference>
<dbReference type="OrthoDB" id="5287258at2"/>
<dbReference type="SUPFAM" id="SSF52096">
    <property type="entry name" value="ClpP/crotonase"/>
    <property type="match status" value="1"/>
</dbReference>
<evidence type="ECO:0000313" key="15">
    <source>
        <dbReference type="EMBL" id="RPE70733.1"/>
    </source>
</evidence>
<dbReference type="PANTHER" id="PTHR23309:SF51">
    <property type="entry name" value="3-HYDROXYACYL-COA DEHYDROGENASE-RELATED"/>
    <property type="match status" value="1"/>
</dbReference>
<reference evidence="15 16" key="1">
    <citation type="submission" date="2018-11" db="EMBL/GenBank/DDBJ databases">
        <title>Genomic Encyclopedia of Type Strains, Phase IV (KMG-IV): sequencing the most valuable type-strain genomes for metagenomic binning, comparative biology and taxonomic classification.</title>
        <authorList>
            <person name="Goeker M."/>
        </authorList>
    </citation>
    <scope>NUCLEOTIDE SEQUENCE [LARGE SCALE GENOMIC DNA]</scope>
    <source>
        <strain evidence="15 16">DSM 101684</strain>
    </source>
</reference>
<protein>
    <submittedName>
        <fullName evidence="15">Short chain enoyl-CoA hydratase /3-hydroxyacyl-CoA dehydrogenase</fullName>
    </submittedName>
</protein>
<dbReference type="GO" id="GO:0016853">
    <property type="term" value="F:isomerase activity"/>
    <property type="evidence" value="ECO:0007669"/>
    <property type="project" value="UniProtKB-KW"/>
</dbReference>
<dbReference type="InterPro" id="IPR029045">
    <property type="entry name" value="ClpP/crotonase-like_dom_sf"/>
</dbReference>
<accession>A0A3N4UJV3</accession>
<evidence type="ECO:0000256" key="6">
    <source>
        <dbReference type="ARBA" id="ARBA00023027"/>
    </source>
</evidence>
<evidence type="ECO:0000259" key="14">
    <source>
        <dbReference type="Pfam" id="PF02737"/>
    </source>
</evidence>
<dbReference type="PANTHER" id="PTHR23309">
    <property type="entry name" value="3-HYDROXYACYL-COA DEHYROGENASE"/>
    <property type="match status" value="1"/>
</dbReference>
<dbReference type="FunFam" id="3.40.50.720:FF:000009">
    <property type="entry name" value="Fatty oxidation complex, alpha subunit"/>
    <property type="match status" value="1"/>
</dbReference>
<keyword evidence="5" id="KW-0560">Oxidoreductase</keyword>
<name>A0A3N4UJV3_9BURK</name>
<dbReference type="SUPFAM" id="SSF48179">
    <property type="entry name" value="6-phosphogluconate dehydrogenase C-terminal domain-like"/>
    <property type="match status" value="2"/>
</dbReference>
<feature type="domain" description="3-hydroxyacyl-CoA dehydrogenase C-terminal" evidence="13">
    <location>
        <begin position="612"/>
        <end position="700"/>
    </location>
</feature>
<evidence type="ECO:0000313" key="16">
    <source>
        <dbReference type="Proteomes" id="UP000272193"/>
    </source>
</evidence>
<dbReference type="InterPro" id="IPR036291">
    <property type="entry name" value="NAD(P)-bd_dom_sf"/>
</dbReference>
<keyword evidence="10" id="KW-0456">Lyase</keyword>
<dbReference type="Gene3D" id="1.10.1040.50">
    <property type="match status" value="1"/>
</dbReference>
<dbReference type="CDD" id="cd06558">
    <property type="entry name" value="crotonase-like"/>
    <property type="match status" value="1"/>
</dbReference>
<comment type="caution">
    <text evidence="15">The sequence shown here is derived from an EMBL/GenBank/DDBJ whole genome shotgun (WGS) entry which is preliminary data.</text>
</comment>
<organism evidence="15 16">
    <name type="scientific">Tibeticola sediminis</name>
    <dbReference type="NCBI Taxonomy" id="1917811"/>
    <lineage>
        <taxon>Bacteria</taxon>
        <taxon>Pseudomonadati</taxon>
        <taxon>Pseudomonadota</taxon>
        <taxon>Betaproteobacteria</taxon>
        <taxon>Burkholderiales</taxon>
        <taxon>Comamonadaceae</taxon>
        <taxon>Tibeticola</taxon>
    </lineage>
</organism>
<evidence type="ECO:0000256" key="5">
    <source>
        <dbReference type="ARBA" id="ARBA00023002"/>
    </source>
</evidence>
<dbReference type="InterPro" id="IPR008927">
    <property type="entry name" value="6-PGluconate_DH-like_C_sf"/>
</dbReference>
<dbReference type="GO" id="GO:0003857">
    <property type="term" value="F:(3S)-3-hydroxyacyl-CoA dehydrogenase (NAD+) activity"/>
    <property type="evidence" value="ECO:0007669"/>
    <property type="project" value="UniProtKB-EC"/>
</dbReference>